<keyword evidence="3" id="KW-1185">Reference proteome</keyword>
<feature type="chain" id="PRO_5037457635" evidence="1">
    <location>
        <begin position="34"/>
        <end position="430"/>
    </location>
</feature>
<dbReference type="Proteomes" id="UP000642993">
    <property type="component" value="Unassembled WGS sequence"/>
</dbReference>
<dbReference type="PIRSF" id="PIRSF029171">
    <property type="entry name" value="Esterase_LipA"/>
    <property type="match status" value="1"/>
</dbReference>
<evidence type="ECO:0000313" key="3">
    <source>
        <dbReference type="Proteomes" id="UP000642993"/>
    </source>
</evidence>
<dbReference type="EMBL" id="JACYWE010000004">
    <property type="protein sequence ID" value="MBD8506565.1"/>
    <property type="molecule type" value="Genomic_DNA"/>
</dbReference>
<dbReference type="PANTHER" id="PTHR34853:SF1">
    <property type="entry name" value="LIPASE 5"/>
    <property type="match status" value="1"/>
</dbReference>
<reference evidence="2" key="1">
    <citation type="submission" date="2020-09" db="EMBL/GenBank/DDBJ databases">
        <title>Hoyosella lacisalsi sp. nov., a halotolerant actinobacterium isolated from soil of Lake Gudzhirganskoe.</title>
        <authorList>
            <person name="Yang Q."/>
            <person name="Guo P.Y."/>
            <person name="Liu S.W."/>
            <person name="Li F.N."/>
            <person name="Sun C.H."/>
        </authorList>
    </citation>
    <scope>NUCLEOTIDE SEQUENCE</scope>
    <source>
        <strain evidence="2">G463</strain>
    </source>
</reference>
<sequence length="430" mass="44363">MMPGITLSKQWGAIALAALTAVAATSLATTAQAQSPGFYTPPAAASTSSPGNIVKAEPLTLLLEIPTPEGILPAAGTRIMYSSTDGAGQPTAVTGTYLDPAVPWNGPGQRPLVSLAPGTQGQGDQCAPSKLASQLIQYTPPLDLRGEYEIPFITAMLAQGIAVVVTDYQGLGTPGHHTYVNRLAQGHAVLDAARAAQKLPGTRITNNGPVALWGYSQGGSAAASAAELHSTYAPELDLKGTYAGAPPADLAAVLQEIDGTILTGAIGYALNGITETYPEVTPIIESEINERGATMLRDVAGQCVAETALTYGFQQTSSFTRTGEPLSAVIARYEVAARILEDQKLGNLGPSAPVLLQIGTADDLVPAGQVRQLAADWCSRGATVQLTENPLPPILPGLAVNHAVPYVAGIAESITFINDRIADRPVAGNC</sequence>
<dbReference type="Gene3D" id="3.40.50.1820">
    <property type="entry name" value="alpha/beta hydrolase"/>
    <property type="match status" value="1"/>
</dbReference>
<dbReference type="AlphaFoldDB" id="A0A927JD01"/>
<protein>
    <submittedName>
        <fullName evidence="2">Alpha/beta fold hydrolase</fullName>
    </submittedName>
</protein>
<comment type="caution">
    <text evidence="2">The sequence shown here is derived from an EMBL/GenBank/DDBJ whole genome shotgun (WGS) entry which is preliminary data.</text>
</comment>
<evidence type="ECO:0000313" key="2">
    <source>
        <dbReference type="EMBL" id="MBD8506565.1"/>
    </source>
</evidence>
<name>A0A927JD01_9ACTN</name>
<dbReference type="GO" id="GO:0016042">
    <property type="term" value="P:lipid catabolic process"/>
    <property type="evidence" value="ECO:0007669"/>
    <property type="project" value="InterPro"/>
</dbReference>
<feature type="signal peptide" evidence="1">
    <location>
        <begin position="1"/>
        <end position="33"/>
    </location>
</feature>
<evidence type="ECO:0000256" key="1">
    <source>
        <dbReference type="SAM" id="SignalP"/>
    </source>
</evidence>
<organism evidence="2 3">
    <name type="scientific">Lolliginicoccus lacisalsi</name>
    <dbReference type="NCBI Taxonomy" id="2742202"/>
    <lineage>
        <taxon>Bacteria</taxon>
        <taxon>Bacillati</taxon>
        <taxon>Actinomycetota</taxon>
        <taxon>Actinomycetes</taxon>
        <taxon>Mycobacteriales</taxon>
        <taxon>Hoyosellaceae</taxon>
        <taxon>Lolliginicoccus</taxon>
    </lineage>
</organism>
<proteinExistence type="predicted"/>
<dbReference type="SUPFAM" id="SSF53474">
    <property type="entry name" value="alpha/beta-Hydrolases"/>
    <property type="match status" value="1"/>
</dbReference>
<dbReference type="InterPro" id="IPR029058">
    <property type="entry name" value="AB_hydrolase_fold"/>
</dbReference>
<keyword evidence="1" id="KW-0732">Signal</keyword>
<dbReference type="Pfam" id="PF03583">
    <property type="entry name" value="LIP"/>
    <property type="match status" value="1"/>
</dbReference>
<gene>
    <name evidence="2" type="ORF">HT102_08710</name>
</gene>
<dbReference type="PANTHER" id="PTHR34853">
    <property type="match status" value="1"/>
</dbReference>
<dbReference type="Gene3D" id="1.10.260.130">
    <property type="match status" value="1"/>
</dbReference>
<keyword evidence="2" id="KW-0378">Hydrolase</keyword>
<dbReference type="GO" id="GO:0004806">
    <property type="term" value="F:triacylglycerol lipase activity"/>
    <property type="evidence" value="ECO:0007669"/>
    <property type="project" value="InterPro"/>
</dbReference>
<dbReference type="InterPro" id="IPR005152">
    <property type="entry name" value="Lipase_secreted"/>
</dbReference>
<accession>A0A927JD01</accession>